<keyword evidence="9" id="KW-1185">Reference proteome</keyword>
<evidence type="ECO:0000256" key="1">
    <source>
        <dbReference type="ARBA" id="ARBA00001947"/>
    </source>
</evidence>
<dbReference type="OrthoDB" id="3064516at2759"/>
<evidence type="ECO:0000256" key="5">
    <source>
        <dbReference type="ARBA" id="ARBA00022833"/>
    </source>
</evidence>
<evidence type="ECO:0000259" key="7">
    <source>
        <dbReference type="Pfam" id="PF07687"/>
    </source>
</evidence>
<dbReference type="Gene3D" id="3.40.630.10">
    <property type="entry name" value="Zn peptidases"/>
    <property type="match status" value="1"/>
</dbReference>
<evidence type="ECO:0000256" key="6">
    <source>
        <dbReference type="SAM" id="SignalP"/>
    </source>
</evidence>
<protein>
    <submittedName>
        <fullName evidence="8">Zn-dependent exopeptidase</fullName>
    </submittedName>
</protein>
<organism evidence="8 9">
    <name type="scientific">Morchella conica CCBAS932</name>
    <dbReference type="NCBI Taxonomy" id="1392247"/>
    <lineage>
        <taxon>Eukaryota</taxon>
        <taxon>Fungi</taxon>
        <taxon>Dikarya</taxon>
        <taxon>Ascomycota</taxon>
        <taxon>Pezizomycotina</taxon>
        <taxon>Pezizomycetes</taxon>
        <taxon>Pezizales</taxon>
        <taxon>Morchellaceae</taxon>
        <taxon>Morchella</taxon>
    </lineage>
</organism>
<dbReference type="GO" id="GO:0016787">
    <property type="term" value="F:hydrolase activity"/>
    <property type="evidence" value="ECO:0007669"/>
    <property type="project" value="UniProtKB-KW"/>
</dbReference>
<dbReference type="PANTHER" id="PTHR43808:SF8">
    <property type="entry name" value="PEPTIDASE M20 DIMERISATION DOMAIN-CONTAINING PROTEIN"/>
    <property type="match status" value="1"/>
</dbReference>
<dbReference type="SUPFAM" id="SSF53187">
    <property type="entry name" value="Zn-dependent exopeptidases"/>
    <property type="match status" value="1"/>
</dbReference>
<dbReference type="Pfam" id="PF07687">
    <property type="entry name" value="M20_dimer"/>
    <property type="match status" value="1"/>
</dbReference>
<sequence>MKLSLAALLSTTAIATAAARAHVSRCTQNDTLGLLSLHEGLVSIPSLTGNESAVTTYLASYLSSHNFTVELQQVADGRNNIYAYTGSSRDARALLTSHMDTVGPYIPYGITANGTITGRGSNDAKGSIAAQVVALQQLLADGSVDDGDVAMLFVVGEEVDGAGMKAANDLGLSWEAVVFGEPTELKLAVGHKGALAVKLEAFGKAAHSGYPQLGVDANKALVTALYGLDGVELPGSALLGNSTLNYGLVRGGAAANVVSPYANASIAVRLAVDAETIKGQLDGYFGGVSGVSWSYLGFFYDPVVLDSDVEGFEKAVMSYGTDIPHLKGDHKKYLYGPGSITTAHSDHEFVMVSDLEEAVEGYKKLVLHALN</sequence>
<gene>
    <name evidence="8" type="ORF">P167DRAFT_524603</name>
</gene>
<dbReference type="InParanoid" id="A0A3N4KKS1"/>
<dbReference type="EMBL" id="ML119137">
    <property type="protein sequence ID" value="RPB11156.1"/>
    <property type="molecule type" value="Genomic_DNA"/>
</dbReference>
<keyword evidence="5" id="KW-0862">Zinc</keyword>
<evidence type="ECO:0000313" key="9">
    <source>
        <dbReference type="Proteomes" id="UP000277580"/>
    </source>
</evidence>
<dbReference type="Proteomes" id="UP000277580">
    <property type="component" value="Unassembled WGS sequence"/>
</dbReference>
<dbReference type="InterPro" id="IPR036264">
    <property type="entry name" value="Bact_exopeptidase_dim_dom"/>
</dbReference>
<dbReference type="InterPro" id="IPR050072">
    <property type="entry name" value="Peptidase_M20A"/>
</dbReference>
<keyword evidence="4" id="KW-0378">Hydrolase</keyword>
<name>A0A3N4KKS1_9PEZI</name>
<dbReference type="InterPro" id="IPR011650">
    <property type="entry name" value="Peptidase_M20_dimer"/>
</dbReference>
<dbReference type="Gene3D" id="3.30.70.360">
    <property type="match status" value="1"/>
</dbReference>
<evidence type="ECO:0000256" key="2">
    <source>
        <dbReference type="ARBA" id="ARBA00006247"/>
    </source>
</evidence>
<dbReference type="SUPFAM" id="SSF55031">
    <property type="entry name" value="Bacterial exopeptidase dimerisation domain"/>
    <property type="match status" value="1"/>
</dbReference>
<feature type="domain" description="Peptidase M20 dimerisation" evidence="7">
    <location>
        <begin position="189"/>
        <end position="276"/>
    </location>
</feature>
<comment type="similarity">
    <text evidence="2">Belongs to the peptidase M20A family.</text>
</comment>
<evidence type="ECO:0000256" key="3">
    <source>
        <dbReference type="ARBA" id="ARBA00022723"/>
    </source>
</evidence>
<reference evidence="8 9" key="1">
    <citation type="journal article" date="2018" name="Nat. Ecol. Evol.">
        <title>Pezizomycetes genomes reveal the molecular basis of ectomycorrhizal truffle lifestyle.</title>
        <authorList>
            <person name="Murat C."/>
            <person name="Payen T."/>
            <person name="Noel B."/>
            <person name="Kuo A."/>
            <person name="Morin E."/>
            <person name="Chen J."/>
            <person name="Kohler A."/>
            <person name="Krizsan K."/>
            <person name="Balestrini R."/>
            <person name="Da Silva C."/>
            <person name="Montanini B."/>
            <person name="Hainaut M."/>
            <person name="Levati E."/>
            <person name="Barry K.W."/>
            <person name="Belfiori B."/>
            <person name="Cichocki N."/>
            <person name="Clum A."/>
            <person name="Dockter R.B."/>
            <person name="Fauchery L."/>
            <person name="Guy J."/>
            <person name="Iotti M."/>
            <person name="Le Tacon F."/>
            <person name="Lindquist E.A."/>
            <person name="Lipzen A."/>
            <person name="Malagnac F."/>
            <person name="Mello A."/>
            <person name="Molinier V."/>
            <person name="Miyauchi S."/>
            <person name="Poulain J."/>
            <person name="Riccioni C."/>
            <person name="Rubini A."/>
            <person name="Sitrit Y."/>
            <person name="Splivallo R."/>
            <person name="Traeger S."/>
            <person name="Wang M."/>
            <person name="Zifcakova L."/>
            <person name="Wipf D."/>
            <person name="Zambonelli A."/>
            <person name="Paolocci F."/>
            <person name="Nowrousian M."/>
            <person name="Ottonello S."/>
            <person name="Baldrian P."/>
            <person name="Spatafora J.W."/>
            <person name="Henrissat B."/>
            <person name="Nagy L.G."/>
            <person name="Aury J.M."/>
            <person name="Wincker P."/>
            <person name="Grigoriev I.V."/>
            <person name="Bonfante P."/>
            <person name="Martin F.M."/>
        </authorList>
    </citation>
    <scope>NUCLEOTIDE SEQUENCE [LARGE SCALE GENOMIC DNA]</scope>
    <source>
        <strain evidence="8 9">CCBAS932</strain>
    </source>
</reference>
<dbReference type="GO" id="GO:0046872">
    <property type="term" value="F:metal ion binding"/>
    <property type="evidence" value="ECO:0007669"/>
    <property type="project" value="UniProtKB-KW"/>
</dbReference>
<accession>A0A3N4KKS1</accession>
<dbReference type="AlphaFoldDB" id="A0A3N4KKS1"/>
<keyword evidence="6" id="KW-0732">Signal</keyword>
<evidence type="ECO:0000313" key="8">
    <source>
        <dbReference type="EMBL" id="RPB11156.1"/>
    </source>
</evidence>
<proteinExistence type="inferred from homology"/>
<dbReference type="STRING" id="1392247.A0A3N4KKS1"/>
<dbReference type="PANTHER" id="PTHR43808">
    <property type="entry name" value="ACETYLORNITHINE DEACETYLASE"/>
    <property type="match status" value="1"/>
</dbReference>
<feature type="chain" id="PRO_5018330921" evidence="6">
    <location>
        <begin position="20"/>
        <end position="371"/>
    </location>
</feature>
<feature type="signal peptide" evidence="6">
    <location>
        <begin position="1"/>
        <end position="19"/>
    </location>
</feature>
<dbReference type="CDD" id="cd05652">
    <property type="entry name" value="M20_ArgE_DapE-like_fungal"/>
    <property type="match status" value="1"/>
</dbReference>
<comment type="cofactor">
    <cofactor evidence="1">
        <name>Zn(2+)</name>
        <dbReference type="ChEBI" id="CHEBI:29105"/>
    </cofactor>
</comment>
<evidence type="ECO:0000256" key="4">
    <source>
        <dbReference type="ARBA" id="ARBA00022801"/>
    </source>
</evidence>
<keyword evidence="3" id="KW-0479">Metal-binding</keyword>